<dbReference type="AlphaFoldDB" id="A0A940SK96"/>
<sequence>MKKLFLVSSIISISFLFSACSANNPKDSLTENKQVTKKDNNKKTIVSLNNSFYIKNNHLKIEHIHGTGYPGNMNGFVIATHNGIKIYNGQDWYETKENNNDYMGFQATTNGFFASGHPESNSNLKNPLGLVKSVDGGKTISPIKFYGVTDFHNMSVGYFSHDIFVFNQEKNSELDTGFYISKNEGESWKQIIPKGLPNSLNSFSLHPSKTSLIAMNSNEGLYLSTDEGKSFSLISSPSEINTSTFSDKYLYYIIFQNGKKNLQRYDLVSNQTSPLSLPELSKDDMVMFISINPKDERKMTFTTMKNKIFQSLDEGKTWKEIL</sequence>
<evidence type="ECO:0000313" key="2">
    <source>
        <dbReference type="EMBL" id="MBP0726845.1"/>
    </source>
</evidence>
<comment type="caution">
    <text evidence="2">The sequence shown here is derived from an EMBL/GenBank/DDBJ whole genome shotgun (WGS) entry which is preliminary data.</text>
</comment>
<dbReference type="InterPro" id="IPR015943">
    <property type="entry name" value="WD40/YVTN_repeat-like_dom_sf"/>
</dbReference>
<dbReference type="PROSITE" id="PS51257">
    <property type="entry name" value="PROKAR_LIPOPROTEIN"/>
    <property type="match status" value="1"/>
</dbReference>
<dbReference type="InterPro" id="IPR054817">
    <property type="entry name" value="Glycosyl_F510_1955-like"/>
</dbReference>
<evidence type="ECO:0000313" key="3">
    <source>
        <dbReference type="Proteomes" id="UP000682134"/>
    </source>
</evidence>
<protein>
    <submittedName>
        <fullName evidence="2">VPS10, VPS10 domain protein</fullName>
    </submittedName>
</protein>
<evidence type="ECO:0000256" key="1">
    <source>
        <dbReference type="SAM" id="SignalP"/>
    </source>
</evidence>
<feature type="chain" id="PRO_5038800314" evidence="1">
    <location>
        <begin position="20"/>
        <end position="322"/>
    </location>
</feature>
<dbReference type="Gene3D" id="2.130.10.10">
    <property type="entry name" value="YVTN repeat-like/Quinoprotein amine dehydrogenase"/>
    <property type="match status" value="1"/>
</dbReference>
<dbReference type="RefSeq" id="WP_209407184.1">
    <property type="nucleotide sequence ID" value="NZ_JAGIYQ010000015.1"/>
</dbReference>
<feature type="signal peptide" evidence="1">
    <location>
        <begin position="1"/>
        <end position="19"/>
    </location>
</feature>
<dbReference type="SUPFAM" id="SSF110296">
    <property type="entry name" value="Oligoxyloglucan reducing end-specific cellobiohydrolase"/>
    <property type="match status" value="1"/>
</dbReference>
<dbReference type="Proteomes" id="UP000682134">
    <property type="component" value="Unassembled WGS sequence"/>
</dbReference>
<dbReference type="EMBL" id="JAGIYQ010000015">
    <property type="protein sequence ID" value="MBP0726845.1"/>
    <property type="molecule type" value="Genomic_DNA"/>
</dbReference>
<name>A0A940SK96_9BACI</name>
<accession>A0A940SK96</accession>
<reference evidence="2" key="1">
    <citation type="submission" date="2021-04" db="EMBL/GenBank/DDBJ databases">
        <title>Genome seq and assembly of Bacillus sp.</title>
        <authorList>
            <person name="Chhetri G."/>
        </authorList>
    </citation>
    <scope>NUCLEOTIDE SEQUENCE</scope>
    <source>
        <strain evidence="2">RG28</strain>
    </source>
</reference>
<organism evidence="2 3">
    <name type="scientific">Gottfriedia endophytica</name>
    <dbReference type="NCBI Taxonomy" id="2820819"/>
    <lineage>
        <taxon>Bacteria</taxon>
        <taxon>Bacillati</taxon>
        <taxon>Bacillota</taxon>
        <taxon>Bacilli</taxon>
        <taxon>Bacillales</taxon>
        <taxon>Bacillaceae</taxon>
        <taxon>Gottfriedia</taxon>
    </lineage>
</organism>
<gene>
    <name evidence="2" type="ORF">J5Y03_16940</name>
</gene>
<dbReference type="NCBIfam" id="NF045728">
    <property type="entry name" value="glycosyl_F510_1955"/>
    <property type="match status" value="1"/>
</dbReference>
<keyword evidence="1" id="KW-0732">Signal</keyword>
<keyword evidence="3" id="KW-1185">Reference proteome</keyword>
<proteinExistence type="predicted"/>